<dbReference type="EMBL" id="JBEPLT010000008">
    <property type="protein sequence ID" value="MET3560285.1"/>
    <property type="molecule type" value="Genomic_DNA"/>
</dbReference>
<dbReference type="Proteomes" id="UP001549112">
    <property type="component" value="Unassembled WGS sequence"/>
</dbReference>
<accession>A0ABV2FPA4</accession>
<evidence type="ECO:0000256" key="1">
    <source>
        <dbReference type="ARBA" id="ARBA00022741"/>
    </source>
</evidence>
<evidence type="ECO:0000256" key="5">
    <source>
        <dbReference type="ARBA" id="ARBA00038437"/>
    </source>
</evidence>
<dbReference type="PROSITE" id="PS51192">
    <property type="entry name" value="HELICASE_ATP_BIND_1"/>
    <property type="match status" value="1"/>
</dbReference>
<comment type="caution">
    <text evidence="12">The sequence shown here is derived from an EMBL/GenBank/DDBJ whole genome shotgun (WGS) entry which is preliminary data.</text>
</comment>
<dbReference type="InterPro" id="IPR014014">
    <property type="entry name" value="RNA_helicase_DEAD_Q_motif"/>
</dbReference>
<feature type="region of interest" description="Disordered" evidence="8">
    <location>
        <begin position="418"/>
        <end position="467"/>
    </location>
</feature>
<dbReference type="InterPro" id="IPR050079">
    <property type="entry name" value="DEAD_box_RNA_helicase"/>
</dbReference>
<evidence type="ECO:0000313" key="13">
    <source>
        <dbReference type="Proteomes" id="UP001549112"/>
    </source>
</evidence>
<evidence type="ECO:0000259" key="10">
    <source>
        <dbReference type="PROSITE" id="PS51194"/>
    </source>
</evidence>
<evidence type="ECO:0000259" key="9">
    <source>
        <dbReference type="PROSITE" id="PS51192"/>
    </source>
</evidence>
<evidence type="ECO:0000313" key="12">
    <source>
        <dbReference type="EMBL" id="MET3560285.1"/>
    </source>
</evidence>
<feature type="domain" description="Helicase C-terminal" evidence="10">
    <location>
        <begin position="243"/>
        <end position="385"/>
    </location>
</feature>
<dbReference type="PROSITE" id="PS00039">
    <property type="entry name" value="DEAD_ATP_HELICASE"/>
    <property type="match status" value="1"/>
</dbReference>
<dbReference type="InterPro" id="IPR000629">
    <property type="entry name" value="RNA-helicase_DEAD-box_CS"/>
</dbReference>
<evidence type="ECO:0000256" key="8">
    <source>
        <dbReference type="SAM" id="MobiDB-lite"/>
    </source>
</evidence>
<dbReference type="PANTHER" id="PTHR47959:SF13">
    <property type="entry name" value="ATP-DEPENDENT RNA HELICASE RHLE"/>
    <property type="match status" value="1"/>
</dbReference>
<evidence type="ECO:0000256" key="3">
    <source>
        <dbReference type="ARBA" id="ARBA00022806"/>
    </source>
</evidence>
<dbReference type="PROSITE" id="PS51195">
    <property type="entry name" value="Q_MOTIF"/>
    <property type="match status" value="1"/>
</dbReference>
<evidence type="ECO:0000256" key="7">
    <source>
        <dbReference type="RuleBase" id="RU000492"/>
    </source>
</evidence>
<feature type="domain" description="DEAD-box RNA helicase Q" evidence="11">
    <location>
        <begin position="6"/>
        <end position="34"/>
    </location>
</feature>
<dbReference type="GO" id="GO:0004386">
    <property type="term" value="F:helicase activity"/>
    <property type="evidence" value="ECO:0007669"/>
    <property type="project" value="UniProtKB-KW"/>
</dbReference>
<dbReference type="InterPro" id="IPR027417">
    <property type="entry name" value="P-loop_NTPase"/>
</dbReference>
<dbReference type="InterPro" id="IPR014001">
    <property type="entry name" value="Helicase_ATP-bd"/>
</dbReference>
<dbReference type="InterPro" id="IPR011545">
    <property type="entry name" value="DEAD/DEAH_box_helicase_dom"/>
</dbReference>
<protein>
    <submittedName>
        <fullName evidence="12">Superfamily II DNA/RNA helicase</fullName>
    </submittedName>
</protein>
<evidence type="ECO:0000256" key="2">
    <source>
        <dbReference type="ARBA" id="ARBA00022801"/>
    </source>
</evidence>
<evidence type="ECO:0000256" key="6">
    <source>
        <dbReference type="PROSITE-ProRule" id="PRU00552"/>
    </source>
</evidence>
<dbReference type="Pfam" id="PF00271">
    <property type="entry name" value="Helicase_C"/>
    <property type="match status" value="1"/>
</dbReference>
<keyword evidence="3 7" id="KW-0347">Helicase</keyword>
<evidence type="ECO:0000259" key="11">
    <source>
        <dbReference type="PROSITE" id="PS51195"/>
    </source>
</evidence>
<organism evidence="12 13">
    <name type="scientific">Bartonella japonica</name>
    <dbReference type="NCBI Taxonomy" id="357761"/>
    <lineage>
        <taxon>Bacteria</taxon>
        <taxon>Pseudomonadati</taxon>
        <taxon>Pseudomonadota</taxon>
        <taxon>Alphaproteobacteria</taxon>
        <taxon>Hyphomicrobiales</taxon>
        <taxon>Bartonellaceae</taxon>
        <taxon>Bartonella</taxon>
    </lineage>
</organism>
<proteinExistence type="inferred from homology"/>
<gene>
    <name evidence="12" type="ORF">ABID39_000977</name>
</gene>
<dbReference type="InterPro" id="IPR044742">
    <property type="entry name" value="DEAD/DEAH_RhlB"/>
</dbReference>
<dbReference type="SMART" id="SM00490">
    <property type="entry name" value="HELICc"/>
    <property type="match status" value="1"/>
</dbReference>
<dbReference type="PANTHER" id="PTHR47959">
    <property type="entry name" value="ATP-DEPENDENT RNA HELICASE RHLE-RELATED"/>
    <property type="match status" value="1"/>
</dbReference>
<reference evidence="12 13" key="1">
    <citation type="submission" date="2024-06" db="EMBL/GenBank/DDBJ databases">
        <title>Genomic Encyclopedia of Type Strains, Phase IV (KMG-IV): sequencing the most valuable type-strain genomes for metagenomic binning, comparative biology and taxonomic classification.</title>
        <authorList>
            <person name="Goeker M."/>
        </authorList>
    </citation>
    <scope>NUCLEOTIDE SEQUENCE [LARGE SCALE GENOMIC DNA]</scope>
    <source>
        <strain evidence="12 13">DSM 23650</strain>
    </source>
</reference>
<evidence type="ECO:0000256" key="4">
    <source>
        <dbReference type="ARBA" id="ARBA00022840"/>
    </source>
</evidence>
<keyword evidence="13" id="KW-1185">Reference proteome</keyword>
<dbReference type="Pfam" id="PF00270">
    <property type="entry name" value="DEAD"/>
    <property type="match status" value="1"/>
</dbReference>
<dbReference type="CDD" id="cd00268">
    <property type="entry name" value="DEADc"/>
    <property type="match status" value="1"/>
</dbReference>
<dbReference type="Gene3D" id="3.40.50.300">
    <property type="entry name" value="P-loop containing nucleotide triphosphate hydrolases"/>
    <property type="match status" value="2"/>
</dbReference>
<dbReference type="SMART" id="SM00487">
    <property type="entry name" value="DEXDc"/>
    <property type="match status" value="1"/>
</dbReference>
<feature type="short sequence motif" description="Q motif" evidence="6">
    <location>
        <begin position="6"/>
        <end position="34"/>
    </location>
</feature>
<keyword evidence="1 7" id="KW-0547">Nucleotide-binding</keyword>
<name>A0ABV2FPA4_9HYPH</name>
<feature type="compositionally biased region" description="Basic and acidic residues" evidence="8">
    <location>
        <begin position="435"/>
        <end position="446"/>
    </location>
</feature>
<sequence length="467" mass="52256">MIPPLNHFDDLGLSAKVIKAVKSAGYTIPTPIQSETIPHVLQRKDVLGIAQTGTGKTASFVLPMLTLLEKGRARARMPRTLILEPTRELAAQVKDNFEKYGINHRLNIALLIGGVSFEQQDRKLERGADVLIATPGRLLDHFERGKLLMMGVEILVIDEADRMLDMGFIPDIERICRLIPFTRQTLFFSATMAPEITKLTKQFLHSPVSVEITKASSTATTITQRLVKSGSKSWDKRAVLRELIQNEGDELQNAIIFCNRKKDISELFRSLIKYNFSVGALHGDMDQHSRMNTLADFKNNKLKLLVASDVAARGLDIPAVSHVFNYDVPTHAEDYIHRIGRTGRANRSGKAFTIVTVADQKYVSAIEKISSEKIEWLNGDLSTLTTYDQEDNVVLKRKPSKSLKKTAPKESIAQTRKSLKNDKVGYVKSANNKTKPPEQRYTRKNNESSPSGFGADIPAFMLIKTRD</sequence>
<dbReference type="CDD" id="cd18787">
    <property type="entry name" value="SF2_C_DEAD"/>
    <property type="match status" value="1"/>
</dbReference>
<keyword evidence="2 7" id="KW-0378">Hydrolase</keyword>
<dbReference type="RefSeq" id="WP_354186588.1">
    <property type="nucleotide sequence ID" value="NZ_JBEPLT010000008.1"/>
</dbReference>
<comment type="similarity">
    <text evidence="5 7">Belongs to the DEAD box helicase family.</text>
</comment>
<keyword evidence="4 7" id="KW-0067">ATP-binding</keyword>
<feature type="domain" description="Helicase ATP-binding" evidence="9">
    <location>
        <begin position="37"/>
        <end position="210"/>
    </location>
</feature>
<dbReference type="PROSITE" id="PS51194">
    <property type="entry name" value="HELICASE_CTER"/>
    <property type="match status" value="1"/>
</dbReference>
<dbReference type="InterPro" id="IPR001650">
    <property type="entry name" value="Helicase_C-like"/>
</dbReference>
<dbReference type="SUPFAM" id="SSF52540">
    <property type="entry name" value="P-loop containing nucleoside triphosphate hydrolases"/>
    <property type="match status" value="1"/>
</dbReference>